<evidence type="ECO:0000256" key="1">
    <source>
        <dbReference type="SAM" id="MobiDB-lite"/>
    </source>
</evidence>
<feature type="region of interest" description="Disordered" evidence="1">
    <location>
        <begin position="81"/>
        <end position="104"/>
    </location>
</feature>
<reference evidence="2 3" key="1">
    <citation type="journal article" date="2019" name="Int. J. Syst. Evol. Microbiol.">
        <title>The Global Catalogue of Microorganisms (GCM) 10K type strain sequencing project: providing services to taxonomists for standard genome sequencing and annotation.</title>
        <authorList>
            <consortium name="The Broad Institute Genomics Platform"/>
            <consortium name="The Broad Institute Genome Sequencing Center for Infectious Disease"/>
            <person name="Wu L."/>
            <person name="Ma J."/>
        </authorList>
    </citation>
    <scope>NUCLEOTIDE SEQUENCE [LARGE SCALE GENOMIC DNA]</scope>
    <source>
        <strain evidence="2 3">JCM 6921</strain>
    </source>
</reference>
<accession>A0ABN3ISU7</accession>
<gene>
    <name evidence="2" type="ORF">GCM10010420_48020</name>
</gene>
<organism evidence="2 3">
    <name type="scientific">Streptomyces glaucosporus</name>
    <dbReference type="NCBI Taxonomy" id="284044"/>
    <lineage>
        <taxon>Bacteria</taxon>
        <taxon>Bacillati</taxon>
        <taxon>Actinomycetota</taxon>
        <taxon>Actinomycetes</taxon>
        <taxon>Kitasatosporales</taxon>
        <taxon>Streptomycetaceae</taxon>
        <taxon>Streptomyces</taxon>
    </lineage>
</organism>
<evidence type="ECO:0000313" key="2">
    <source>
        <dbReference type="EMBL" id="GAA2412959.1"/>
    </source>
</evidence>
<comment type="caution">
    <text evidence="2">The sequence shown here is derived from an EMBL/GenBank/DDBJ whole genome shotgun (WGS) entry which is preliminary data.</text>
</comment>
<sequence>MTLIQDYVRTLTVRTVAQRAVTSATVGRPCEERRVLPGVHQVLEAVTEAHHRSPRSARESPPHNLSLQGVFSKAVWAIPYRRGQKRKPQDEQALPAAGMARGRP</sequence>
<dbReference type="EMBL" id="BAAATJ010000029">
    <property type="protein sequence ID" value="GAA2412959.1"/>
    <property type="molecule type" value="Genomic_DNA"/>
</dbReference>
<feature type="compositionally biased region" description="Basic and acidic residues" evidence="1">
    <location>
        <begin position="47"/>
        <end position="61"/>
    </location>
</feature>
<evidence type="ECO:0000313" key="3">
    <source>
        <dbReference type="Proteomes" id="UP001500058"/>
    </source>
</evidence>
<feature type="region of interest" description="Disordered" evidence="1">
    <location>
        <begin position="47"/>
        <end position="66"/>
    </location>
</feature>
<protein>
    <submittedName>
        <fullName evidence="2">Uncharacterized protein</fullName>
    </submittedName>
</protein>
<name>A0ABN3ISU7_9ACTN</name>
<dbReference type="Proteomes" id="UP001500058">
    <property type="component" value="Unassembled WGS sequence"/>
</dbReference>
<keyword evidence="3" id="KW-1185">Reference proteome</keyword>
<proteinExistence type="predicted"/>